<reference evidence="2" key="1">
    <citation type="journal article" date="2017" name="Genome Biol.">
        <title>Comparative genomics reveals high biological diversity and specific adaptations in the industrially and medically important fungal genus Aspergillus.</title>
        <authorList>
            <person name="de Vries R.P."/>
            <person name="Riley R."/>
            <person name="Wiebenga A."/>
            <person name="Aguilar-Osorio G."/>
            <person name="Amillis S."/>
            <person name="Uchima C.A."/>
            <person name="Anderluh G."/>
            <person name="Asadollahi M."/>
            <person name="Askin M."/>
            <person name="Barry K."/>
            <person name="Battaglia E."/>
            <person name="Bayram O."/>
            <person name="Benocci T."/>
            <person name="Braus-Stromeyer S.A."/>
            <person name="Caldana C."/>
            <person name="Canovas D."/>
            <person name="Cerqueira G.C."/>
            <person name="Chen F."/>
            <person name="Chen W."/>
            <person name="Choi C."/>
            <person name="Clum A."/>
            <person name="Dos Santos R.A."/>
            <person name="Damasio A.R."/>
            <person name="Diallinas G."/>
            <person name="Emri T."/>
            <person name="Fekete E."/>
            <person name="Flipphi M."/>
            <person name="Freyberg S."/>
            <person name="Gallo A."/>
            <person name="Gournas C."/>
            <person name="Habgood R."/>
            <person name="Hainaut M."/>
            <person name="Harispe M.L."/>
            <person name="Henrissat B."/>
            <person name="Hilden K.S."/>
            <person name="Hope R."/>
            <person name="Hossain A."/>
            <person name="Karabika E."/>
            <person name="Karaffa L."/>
            <person name="Karanyi Z."/>
            <person name="Krasevec N."/>
            <person name="Kuo A."/>
            <person name="Kusch H."/>
            <person name="LaButti K."/>
            <person name="Lagendijk E.L."/>
            <person name="Lapidus A."/>
            <person name="Levasseur A."/>
            <person name="Lindquist E."/>
            <person name="Lipzen A."/>
            <person name="Logrieco A.F."/>
            <person name="MacCabe A."/>
            <person name="Maekelae M.R."/>
            <person name="Malavazi I."/>
            <person name="Melin P."/>
            <person name="Meyer V."/>
            <person name="Mielnichuk N."/>
            <person name="Miskei M."/>
            <person name="Molnar A.P."/>
            <person name="Mule G."/>
            <person name="Ngan C.Y."/>
            <person name="Orejas M."/>
            <person name="Orosz E."/>
            <person name="Ouedraogo J.P."/>
            <person name="Overkamp K.M."/>
            <person name="Park H.-S."/>
            <person name="Perrone G."/>
            <person name="Piumi F."/>
            <person name="Punt P.J."/>
            <person name="Ram A.F."/>
            <person name="Ramon A."/>
            <person name="Rauscher S."/>
            <person name="Record E."/>
            <person name="Riano-Pachon D.M."/>
            <person name="Robert V."/>
            <person name="Roehrig J."/>
            <person name="Ruller R."/>
            <person name="Salamov A."/>
            <person name="Salih N.S."/>
            <person name="Samson R.A."/>
            <person name="Sandor E."/>
            <person name="Sanguinetti M."/>
            <person name="Schuetze T."/>
            <person name="Sepcic K."/>
            <person name="Shelest E."/>
            <person name="Sherlock G."/>
            <person name="Sophianopoulou V."/>
            <person name="Squina F.M."/>
            <person name="Sun H."/>
            <person name="Susca A."/>
            <person name="Todd R.B."/>
            <person name="Tsang A."/>
            <person name="Unkles S.E."/>
            <person name="van de Wiele N."/>
            <person name="van Rossen-Uffink D."/>
            <person name="Oliveira J.V."/>
            <person name="Vesth T.C."/>
            <person name="Visser J."/>
            <person name="Yu J.-H."/>
            <person name="Zhou M."/>
            <person name="Andersen M.R."/>
            <person name="Archer D.B."/>
            <person name="Baker S.E."/>
            <person name="Benoit I."/>
            <person name="Brakhage A.A."/>
            <person name="Braus G.H."/>
            <person name="Fischer R."/>
            <person name="Frisvad J.C."/>
            <person name="Goldman G.H."/>
            <person name="Houbraken J."/>
            <person name="Oakley B."/>
            <person name="Pocsi I."/>
            <person name="Scazzocchio C."/>
            <person name="Seiboth B."/>
            <person name="vanKuyk P.A."/>
            <person name="Wortman J."/>
            <person name="Dyer P.S."/>
            <person name="Grigoriev I.V."/>
        </authorList>
    </citation>
    <scope>NUCLEOTIDE SEQUENCE [LARGE SCALE GENOMIC DNA]</scope>
    <source>
        <strain evidence="2">CBS 101740 / IMI 381727 / IBT 21946</strain>
    </source>
</reference>
<dbReference type="STRING" id="767769.A0A1L9UZT4"/>
<dbReference type="RefSeq" id="XP_067484425.1">
    <property type="nucleotide sequence ID" value="XM_067620240.1"/>
</dbReference>
<dbReference type="Proteomes" id="UP000184499">
    <property type="component" value="Unassembled WGS sequence"/>
</dbReference>
<dbReference type="VEuPathDB" id="FungiDB:ASPBRDRAFT_190511"/>
<sequence>MVGDVLHESMIFVESFEDVTSKLSVCVSFLILMNIRPKLFFNHIGSIQCSQDEFMDRMKRLTSDVFFQLQTWLSLRRSTVPQTYGYHFDQVSKIPDDPFEGKAYHAPGLLYVFLNTEEMLSPSENQLSHTIAGHRIDILKYDNGHWMRYGQDDEVKIVTEQEGSTRS</sequence>
<gene>
    <name evidence="1" type="ORF">ASPBRDRAFT_190511</name>
</gene>
<organism evidence="1 2">
    <name type="scientific">Aspergillus brasiliensis (strain CBS 101740 / IMI 381727 / IBT 21946)</name>
    <dbReference type="NCBI Taxonomy" id="767769"/>
    <lineage>
        <taxon>Eukaryota</taxon>
        <taxon>Fungi</taxon>
        <taxon>Dikarya</taxon>
        <taxon>Ascomycota</taxon>
        <taxon>Pezizomycotina</taxon>
        <taxon>Eurotiomycetes</taxon>
        <taxon>Eurotiomycetidae</taxon>
        <taxon>Eurotiales</taxon>
        <taxon>Aspergillaceae</taxon>
        <taxon>Aspergillus</taxon>
        <taxon>Aspergillus subgen. Circumdati</taxon>
    </lineage>
</organism>
<protein>
    <submittedName>
        <fullName evidence="1">Uncharacterized protein</fullName>
    </submittedName>
</protein>
<evidence type="ECO:0000313" key="1">
    <source>
        <dbReference type="EMBL" id="OJJ77178.1"/>
    </source>
</evidence>
<evidence type="ECO:0000313" key="2">
    <source>
        <dbReference type="Proteomes" id="UP000184499"/>
    </source>
</evidence>
<keyword evidence="2" id="KW-1185">Reference proteome</keyword>
<dbReference type="InterPro" id="IPR029058">
    <property type="entry name" value="AB_hydrolase_fold"/>
</dbReference>
<accession>A0A1L9UZT4</accession>
<dbReference type="EMBL" id="KV878679">
    <property type="protein sequence ID" value="OJJ77178.1"/>
    <property type="molecule type" value="Genomic_DNA"/>
</dbReference>
<name>A0A1L9UZT4_ASPBC</name>
<dbReference type="GeneID" id="93572728"/>
<dbReference type="Gene3D" id="3.40.50.1820">
    <property type="entry name" value="alpha/beta hydrolase"/>
    <property type="match status" value="1"/>
</dbReference>
<proteinExistence type="predicted"/>
<dbReference type="AlphaFoldDB" id="A0A1L9UZT4"/>